<keyword evidence="3" id="KW-1185">Reference proteome</keyword>
<evidence type="ECO:0000256" key="1">
    <source>
        <dbReference type="SAM" id="SignalP"/>
    </source>
</evidence>
<accession>A0AAV4PZW9</accession>
<evidence type="ECO:0000313" key="3">
    <source>
        <dbReference type="Proteomes" id="UP001054837"/>
    </source>
</evidence>
<dbReference type="EMBL" id="BPLQ01003666">
    <property type="protein sequence ID" value="GIY02290.1"/>
    <property type="molecule type" value="Genomic_DNA"/>
</dbReference>
<protein>
    <recommendedName>
        <fullName evidence="4">Apple domain-containing protein</fullName>
    </recommendedName>
</protein>
<comment type="caution">
    <text evidence="2">The sequence shown here is derived from an EMBL/GenBank/DDBJ whole genome shotgun (WGS) entry which is preliminary data.</text>
</comment>
<sequence>MVNKNESCRTSPSPILFFLLLSVICVLARKEDLYRLIDKDLTCDSLSIIHSFTVHSLSNCATACKLKSSCGMFAVNHVYNNASVTEHKPKKNIQLTCVLCKSNNLTSVVENKGWSIYMKWLKEARFHILDTDNKSSAPDISPLEVWHIDCNNPEITTKKNGAIIGIWDDKDEFRDLDKVKCFNWDASGLFSEKPSRLLYIYLEDYRQCPKDYVLTAITASNAAFRNVDNGKCTPLRAPFHIDYENCVTVNSEGRDGGSVDKWRPWRVQCPTAGPQVAVSLHRRRRIHTGLKCCVLKGLTIE</sequence>
<evidence type="ECO:0000313" key="2">
    <source>
        <dbReference type="EMBL" id="GIY02290.1"/>
    </source>
</evidence>
<dbReference type="AlphaFoldDB" id="A0AAV4PZW9"/>
<organism evidence="2 3">
    <name type="scientific">Caerostris darwini</name>
    <dbReference type="NCBI Taxonomy" id="1538125"/>
    <lineage>
        <taxon>Eukaryota</taxon>
        <taxon>Metazoa</taxon>
        <taxon>Ecdysozoa</taxon>
        <taxon>Arthropoda</taxon>
        <taxon>Chelicerata</taxon>
        <taxon>Arachnida</taxon>
        <taxon>Araneae</taxon>
        <taxon>Araneomorphae</taxon>
        <taxon>Entelegynae</taxon>
        <taxon>Araneoidea</taxon>
        <taxon>Araneidae</taxon>
        <taxon>Caerostris</taxon>
    </lineage>
</organism>
<keyword evidence="1" id="KW-0732">Signal</keyword>
<feature type="chain" id="PRO_5043842542" description="Apple domain-containing protein" evidence="1">
    <location>
        <begin position="29"/>
        <end position="301"/>
    </location>
</feature>
<gene>
    <name evidence="2" type="primary">AVEN_136742_1</name>
    <name evidence="2" type="ORF">CDAR_112741</name>
</gene>
<reference evidence="2 3" key="1">
    <citation type="submission" date="2021-06" db="EMBL/GenBank/DDBJ databases">
        <title>Caerostris darwini draft genome.</title>
        <authorList>
            <person name="Kono N."/>
            <person name="Arakawa K."/>
        </authorList>
    </citation>
    <scope>NUCLEOTIDE SEQUENCE [LARGE SCALE GENOMIC DNA]</scope>
</reference>
<name>A0AAV4PZW9_9ARAC</name>
<feature type="signal peptide" evidence="1">
    <location>
        <begin position="1"/>
        <end position="28"/>
    </location>
</feature>
<dbReference type="Proteomes" id="UP001054837">
    <property type="component" value="Unassembled WGS sequence"/>
</dbReference>
<evidence type="ECO:0008006" key="4">
    <source>
        <dbReference type="Google" id="ProtNLM"/>
    </source>
</evidence>
<proteinExistence type="predicted"/>